<gene>
    <name evidence="4" type="ORF">A0U92_16665</name>
</gene>
<dbReference type="Pfam" id="PF14491">
    <property type="entry name" value="DUF4435"/>
    <property type="match status" value="1"/>
</dbReference>
<dbReference type="Gene3D" id="3.40.50.300">
    <property type="entry name" value="P-loop containing nucleotide triphosphate hydrolases"/>
    <property type="match status" value="1"/>
</dbReference>
<evidence type="ECO:0000313" key="5">
    <source>
        <dbReference type="Proteomes" id="UP000188937"/>
    </source>
</evidence>
<keyword evidence="2" id="KW-0067">ATP-binding</keyword>
<feature type="domain" description="AAA+ ATPase" evidence="3">
    <location>
        <begin position="21"/>
        <end position="257"/>
    </location>
</feature>
<dbReference type="GO" id="GO:0005524">
    <property type="term" value="F:ATP binding"/>
    <property type="evidence" value="ECO:0007669"/>
    <property type="project" value="InterPro"/>
</dbReference>
<dbReference type="RefSeq" id="WP_077814118.1">
    <property type="nucleotide sequence ID" value="NZ_CP014692.1"/>
</dbReference>
<evidence type="ECO:0000313" key="4">
    <source>
        <dbReference type="EMBL" id="AQS86114.1"/>
    </source>
</evidence>
<dbReference type="EMBL" id="CP014692">
    <property type="protein sequence ID" value="AQS86114.1"/>
    <property type="molecule type" value="Genomic_DNA"/>
</dbReference>
<evidence type="ECO:0000259" key="3">
    <source>
        <dbReference type="SMART" id="SM00382"/>
    </source>
</evidence>
<dbReference type="InterPro" id="IPR027417">
    <property type="entry name" value="P-loop_NTPase"/>
</dbReference>
<evidence type="ECO:0000256" key="1">
    <source>
        <dbReference type="ARBA" id="ARBA00022741"/>
    </source>
</evidence>
<dbReference type="InterPro" id="IPR029492">
    <property type="entry name" value="DUF4435"/>
</dbReference>
<accession>A0A1U9KJX6</accession>
<reference evidence="4 5" key="1">
    <citation type="submission" date="2016-03" db="EMBL/GenBank/DDBJ databases">
        <title>Acetic acid bacteria sequencing.</title>
        <authorList>
            <person name="Brandt J."/>
            <person name="Jakob F."/>
            <person name="Vogel R.F."/>
        </authorList>
    </citation>
    <scope>NUCLEOTIDE SEQUENCE [LARGE SCALE GENOMIC DNA]</scope>
    <source>
        <strain evidence="4 5">TMW2.1153</strain>
    </source>
</reference>
<dbReference type="SMART" id="SM00382">
    <property type="entry name" value="AAA"/>
    <property type="match status" value="1"/>
</dbReference>
<dbReference type="Pfam" id="PF00005">
    <property type="entry name" value="ABC_tran"/>
    <property type="match status" value="1"/>
</dbReference>
<dbReference type="OrthoDB" id="3322489at2"/>
<dbReference type="PANTHER" id="PTHR43581">
    <property type="entry name" value="ATP/GTP PHOSPHATASE"/>
    <property type="match status" value="1"/>
</dbReference>
<dbReference type="InterPro" id="IPR051396">
    <property type="entry name" value="Bact_Antivir_Def_Nuclease"/>
</dbReference>
<dbReference type="SUPFAM" id="SSF52540">
    <property type="entry name" value="P-loop containing nucleoside triphosphate hydrolases"/>
    <property type="match status" value="1"/>
</dbReference>
<organism evidence="4 5">
    <name type="scientific">Acetobacter aceti</name>
    <dbReference type="NCBI Taxonomy" id="435"/>
    <lineage>
        <taxon>Bacteria</taxon>
        <taxon>Pseudomonadati</taxon>
        <taxon>Pseudomonadota</taxon>
        <taxon>Alphaproteobacteria</taxon>
        <taxon>Acetobacterales</taxon>
        <taxon>Acetobacteraceae</taxon>
        <taxon>Acetobacter</taxon>
        <taxon>Acetobacter subgen. Acetobacter</taxon>
    </lineage>
</organism>
<protein>
    <recommendedName>
        <fullName evidence="3">AAA+ ATPase domain-containing protein</fullName>
    </recommendedName>
</protein>
<keyword evidence="5" id="KW-1185">Reference proteome</keyword>
<dbReference type="InterPro" id="IPR003439">
    <property type="entry name" value="ABC_transporter-like_ATP-bd"/>
</dbReference>
<dbReference type="PANTHER" id="PTHR43581:SF2">
    <property type="entry name" value="EXCINUCLEASE ATPASE SUBUNIT"/>
    <property type="match status" value="1"/>
</dbReference>
<name>A0A1U9KJX6_ACEAC</name>
<evidence type="ECO:0000256" key="2">
    <source>
        <dbReference type="ARBA" id="ARBA00022840"/>
    </source>
</evidence>
<proteinExistence type="predicted"/>
<dbReference type="AlphaFoldDB" id="A0A1U9KJX6"/>
<sequence>MYFNLSFPCLNAAVANIQLNTGELIFVLGANGTGKSSLMQRFVNQNPENVRKISAHRQTWMNNDALELTPATKLQIEMSIKNEDRQTRARYRDIYAAQRASMTVYELVNAENIRARSIAAAVDANDSEGVNEAKKIEAPIAIINELLRQSNIPIKISIHANERLMASKDGGPEYSAAELSDGERNALMIASDVLTAPPGTLLIIDEPERHLHRSIIAPLLSLLFERRSDCGFAVSTHDLDLPLELPRARTLLIRACDFQGQHAWQWEADELPADAPIDDILKRDLLGARRKVLFVEGTESSLDKPLYSLIFPMVSVIPKGSCREVENAVAGGRSAENFHWLQAFGIADGDGYDQDQIEAKRLRGVYVLPFYSVEAIYFHPEVIKKIAIRHTDAVGGDAAAIAEKAILRGIEGIALHTERLSKNIAKKALRKLIMDQIPNDDDLLDGQEVAVTNNGPHIHATKKAKLDRAVVAKDWITILTQCSVRECKALDNIVATLGLRTIAEYEKAVRHLLTVDNDALAFVRGLFGLLPADLEI</sequence>
<dbReference type="Proteomes" id="UP000188937">
    <property type="component" value="Chromosome"/>
</dbReference>
<dbReference type="KEGG" id="aace:A0U92_16665"/>
<keyword evidence="1" id="KW-0547">Nucleotide-binding</keyword>
<dbReference type="GO" id="GO:0016887">
    <property type="term" value="F:ATP hydrolysis activity"/>
    <property type="evidence" value="ECO:0007669"/>
    <property type="project" value="InterPro"/>
</dbReference>
<dbReference type="InterPro" id="IPR003593">
    <property type="entry name" value="AAA+_ATPase"/>
</dbReference>